<dbReference type="RefSeq" id="WP_311656796.1">
    <property type="nucleotide sequence ID" value="NZ_JAVREX010000005.1"/>
</dbReference>
<organism evidence="1 2">
    <name type="scientific">Streptomyces salyersiae</name>
    <dbReference type="NCBI Taxonomy" id="3075530"/>
    <lineage>
        <taxon>Bacteria</taxon>
        <taxon>Bacillati</taxon>
        <taxon>Actinomycetota</taxon>
        <taxon>Actinomycetes</taxon>
        <taxon>Kitasatosporales</taxon>
        <taxon>Streptomycetaceae</taxon>
        <taxon>Streptomyces</taxon>
    </lineage>
</organism>
<accession>A0ABU2RKB1</accession>
<comment type="caution">
    <text evidence="1">The sequence shown here is derived from an EMBL/GenBank/DDBJ whole genome shotgun (WGS) entry which is preliminary data.</text>
</comment>
<evidence type="ECO:0000313" key="2">
    <source>
        <dbReference type="Proteomes" id="UP001183777"/>
    </source>
</evidence>
<reference evidence="2" key="1">
    <citation type="submission" date="2023-07" db="EMBL/GenBank/DDBJ databases">
        <title>30 novel species of actinomycetes from the DSMZ collection.</title>
        <authorList>
            <person name="Nouioui I."/>
        </authorList>
    </citation>
    <scope>NUCLEOTIDE SEQUENCE [LARGE SCALE GENOMIC DNA]</scope>
    <source>
        <strain evidence="2">DSM 41770</strain>
    </source>
</reference>
<gene>
    <name evidence="1" type="ORF">RM649_14870</name>
</gene>
<proteinExistence type="predicted"/>
<dbReference type="EMBL" id="JAVREX010000005">
    <property type="protein sequence ID" value="MDT0428925.1"/>
    <property type="molecule type" value="Genomic_DNA"/>
</dbReference>
<evidence type="ECO:0000313" key="1">
    <source>
        <dbReference type="EMBL" id="MDT0428925.1"/>
    </source>
</evidence>
<keyword evidence="2" id="KW-1185">Reference proteome</keyword>
<protein>
    <submittedName>
        <fullName evidence="1">Uncharacterized protein</fullName>
    </submittedName>
</protein>
<sequence>MEKAHDGFDEDFGLSGLTQKFQDPAPVEDAAAATAVVEAVADQFEGAYSWQLLEDAQRLASSSLSDEVILTLWLGATRGYFDPTVHAMDGRSWLRGIAEVCVVRIRRDEPSFVPAEPARPDHPELRPAVLDEIRAVGPALAEAGMTSLHADPLPGLVPALERAVAEVGADLGFRLFLRALQAYFVRISGTTHRRLLELGERLGYNQFVVDDGCLNVWPELD</sequence>
<name>A0ABU2RKB1_9ACTN</name>
<dbReference type="Proteomes" id="UP001183777">
    <property type="component" value="Unassembled WGS sequence"/>
</dbReference>